<reference evidence="1 2" key="1">
    <citation type="submission" date="2024-02" db="EMBL/GenBank/DDBJ databases">
        <authorList>
            <person name="Vignale AGUSTIN F."/>
            <person name="Sosa J E."/>
            <person name="Modenutti C."/>
        </authorList>
    </citation>
    <scope>NUCLEOTIDE SEQUENCE [LARGE SCALE GENOMIC DNA]</scope>
</reference>
<gene>
    <name evidence="1" type="ORF">ILEXP_LOCUS58930</name>
</gene>
<dbReference type="EMBL" id="CAUOFW020010390">
    <property type="protein sequence ID" value="CAK9188266.1"/>
    <property type="molecule type" value="Genomic_DNA"/>
</dbReference>
<dbReference type="AlphaFoldDB" id="A0ABC8V4I0"/>
<dbReference type="Proteomes" id="UP001642360">
    <property type="component" value="Unassembled WGS sequence"/>
</dbReference>
<organism evidence="1 2">
    <name type="scientific">Ilex paraguariensis</name>
    <name type="common">yerba mate</name>
    <dbReference type="NCBI Taxonomy" id="185542"/>
    <lineage>
        <taxon>Eukaryota</taxon>
        <taxon>Viridiplantae</taxon>
        <taxon>Streptophyta</taxon>
        <taxon>Embryophyta</taxon>
        <taxon>Tracheophyta</taxon>
        <taxon>Spermatophyta</taxon>
        <taxon>Magnoliopsida</taxon>
        <taxon>eudicotyledons</taxon>
        <taxon>Gunneridae</taxon>
        <taxon>Pentapetalae</taxon>
        <taxon>asterids</taxon>
        <taxon>campanulids</taxon>
        <taxon>Aquifoliales</taxon>
        <taxon>Aquifoliaceae</taxon>
        <taxon>Ilex</taxon>
    </lineage>
</organism>
<keyword evidence="2" id="KW-1185">Reference proteome</keyword>
<evidence type="ECO:0000313" key="1">
    <source>
        <dbReference type="EMBL" id="CAK9188266.1"/>
    </source>
</evidence>
<accession>A0ABC8V4I0</accession>
<evidence type="ECO:0000313" key="2">
    <source>
        <dbReference type="Proteomes" id="UP001642360"/>
    </source>
</evidence>
<comment type="caution">
    <text evidence="1">The sequence shown here is derived from an EMBL/GenBank/DDBJ whole genome shotgun (WGS) entry which is preliminary data.</text>
</comment>
<proteinExistence type="predicted"/>
<sequence length="141" mass="16558">MRDWECESILEEKRWWMMIDMDWGVCWSPFWVEELKSERALSAAKTTHMTLKNSYRKGKAWPRVTRVWVCFNFHAKTRKEIERIRVLSSTFTPVLHRTKCLGEFKTSQSQDGRSSETVAASHLISHTTQAPVEAELLRSNP</sequence>
<name>A0ABC8V4I0_9AQUA</name>
<protein>
    <submittedName>
        <fullName evidence="1">Uncharacterized protein</fullName>
    </submittedName>
</protein>